<dbReference type="EMBL" id="JAHXRF010000007">
    <property type="protein sequence ID" value="MBW4865522.1"/>
    <property type="molecule type" value="Genomic_DNA"/>
</dbReference>
<sequence>MTNDFFDSKRFFCYLSKLWTEQRRTLLISAAILLGILFVIELWSCVTSYSSVYYPHDGSNASDGAKEVISIWGTILLYIGSCISATRFFTDGQQKAGRIHVLTQPVSMFENWLARTLLFVVSYLVVFHIIFYGLEIVRFLLFAPALPKVDIEIASPIIWIVRASDIGINILITMAWTVFAISFFMLGSLVFPRKPLLGTTISAFILVLIGGLLSLFFAMPNENSFYLVSAWIGILGMMSLWLSYRRLCELEIIDRM</sequence>
<feature type="transmembrane region" description="Helical" evidence="1">
    <location>
        <begin position="166"/>
        <end position="189"/>
    </location>
</feature>
<accession>A0AAW4NN97</accession>
<proteinExistence type="predicted"/>
<feature type="transmembrane region" description="Helical" evidence="1">
    <location>
        <begin position="26"/>
        <end position="49"/>
    </location>
</feature>
<organism evidence="2 3">
    <name type="scientific">Segatella salivae</name>
    <dbReference type="NCBI Taxonomy" id="228604"/>
    <lineage>
        <taxon>Bacteria</taxon>
        <taxon>Pseudomonadati</taxon>
        <taxon>Bacteroidota</taxon>
        <taxon>Bacteroidia</taxon>
        <taxon>Bacteroidales</taxon>
        <taxon>Prevotellaceae</taxon>
        <taxon>Segatella</taxon>
    </lineage>
</organism>
<evidence type="ECO:0000313" key="3">
    <source>
        <dbReference type="Proteomes" id="UP001196873"/>
    </source>
</evidence>
<feature type="transmembrane region" description="Helical" evidence="1">
    <location>
        <begin position="117"/>
        <end position="146"/>
    </location>
</feature>
<evidence type="ECO:0000313" key="2">
    <source>
        <dbReference type="EMBL" id="MBW4865522.1"/>
    </source>
</evidence>
<gene>
    <name evidence="2" type="ORF">KZY68_05725</name>
</gene>
<protein>
    <submittedName>
        <fullName evidence="2">Uncharacterized protein</fullName>
    </submittedName>
</protein>
<dbReference type="AlphaFoldDB" id="A0AAW4NN97"/>
<keyword evidence="1" id="KW-0812">Transmembrane</keyword>
<feature type="transmembrane region" description="Helical" evidence="1">
    <location>
        <begin position="225"/>
        <end position="244"/>
    </location>
</feature>
<feature type="transmembrane region" description="Helical" evidence="1">
    <location>
        <begin position="196"/>
        <end position="219"/>
    </location>
</feature>
<name>A0AAW4NN97_9BACT</name>
<evidence type="ECO:0000256" key="1">
    <source>
        <dbReference type="SAM" id="Phobius"/>
    </source>
</evidence>
<reference evidence="2" key="1">
    <citation type="submission" date="2021-07" db="EMBL/GenBank/DDBJ databases">
        <title>Genomic diversity and antimicrobial resistance of Prevotella spp. isolated from chronic lung disease airways.</title>
        <authorList>
            <person name="Webb K.A."/>
            <person name="Olagoke O.S."/>
            <person name="Baird T."/>
            <person name="Neill J."/>
            <person name="Pham A."/>
            <person name="Wells T.J."/>
            <person name="Ramsay K.A."/>
            <person name="Bell S.C."/>
            <person name="Sarovich D.S."/>
            <person name="Price E.P."/>
        </authorList>
    </citation>
    <scope>NUCLEOTIDE SEQUENCE</scope>
    <source>
        <strain evidence="2">SCHI0047.S.3</strain>
    </source>
</reference>
<feature type="transmembrane region" description="Helical" evidence="1">
    <location>
        <begin position="69"/>
        <end position="89"/>
    </location>
</feature>
<dbReference type="RefSeq" id="WP_219424921.1">
    <property type="nucleotide sequence ID" value="NZ_JAHXQY010000002.1"/>
</dbReference>
<dbReference type="Proteomes" id="UP001196873">
    <property type="component" value="Unassembled WGS sequence"/>
</dbReference>
<keyword evidence="1" id="KW-0472">Membrane</keyword>
<comment type="caution">
    <text evidence="2">The sequence shown here is derived from an EMBL/GenBank/DDBJ whole genome shotgun (WGS) entry which is preliminary data.</text>
</comment>
<keyword evidence="1" id="KW-1133">Transmembrane helix</keyword>